<dbReference type="AlphaFoldDB" id="A0A0L7LGF2"/>
<evidence type="ECO:0000256" key="4">
    <source>
        <dbReference type="ARBA" id="ARBA00022679"/>
    </source>
</evidence>
<dbReference type="SUPFAM" id="SSF53335">
    <property type="entry name" value="S-adenosyl-L-methionine-dependent methyltransferases"/>
    <property type="match status" value="1"/>
</dbReference>
<evidence type="ECO:0000313" key="8">
    <source>
        <dbReference type="Proteomes" id="UP000037510"/>
    </source>
</evidence>
<comment type="caution">
    <text evidence="7">The sequence shown here is derived from an EMBL/GenBank/DDBJ whole genome shotgun (WGS) entry which is preliminary data.</text>
</comment>
<evidence type="ECO:0000313" key="7">
    <source>
        <dbReference type="EMBL" id="KOB74469.1"/>
    </source>
</evidence>
<protein>
    <recommendedName>
        <fullName evidence="2">tRNA (guanine(46)-N(7))-methyltransferase</fullName>
        <ecNumber evidence="2">2.1.1.33</ecNumber>
    </recommendedName>
</protein>
<dbReference type="PANTHER" id="PTHR23417">
    <property type="entry name" value="3-DEOXY-D-MANNO-OCTULOSONIC-ACID TRANSFERASE/TRNA GUANINE-N 7 - -METHYLTRANSFERASE"/>
    <property type="match status" value="1"/>
</dbReference>
<keyword evidence="4 7" id="KW-0808">Transferase</keyword>
<keyword evidence="3 7" id="KW-0489">Methyltransferase</keyword>
<dbReference type="Gene3D" id="3.40.50.150">
    <property type="entry name" value="Vaccinia Virus protein VP39"/>
    <property type="match status" value="2"/>
</dbReference>
<comment type="catalytic activity">
    <reaction evidence="1">
        <text>guanosine(46) in tRNA + S-adenosyl-L-methionine = N(7)-methylguanosine(46) in tRNA + S-adenosyl-L-homocysteine</text>
        <dbReference type="Rhea" id="RHEA:42708"/>
        <dbReference type="Rhea" id="RHEA-COMP:10188"/>
        <dbReference type="Rhea" id="RHEA-COMP:10189"/>
        <dbReference type="ChEBI" id="CHEBI:57856"/>
        <dbReference type="ChEBI" id="CHEBI:59789"/>
        <dbReference type="ChEBI" id="CHEBI:74269"/>
        <dbReference type="ChEBI" id="CHEBI:74480"/>
        <dbReference type="EC" id="2.1.1.33"/>
    </reaction>
</comment>
<keyword evidence="6" id="KW-0819">tRNA processing</keyword>
<dbReference type="Pfam" id="PF02390">
    <property type="entry name" value="Methyltransf_4"/>
    <property type="match status" value="1"/>
</dbReference>
<keyword evidence="5" id="KW-0949">S-adenosyl-L-methionine</keyword>
<evidence type="ECO:0000256" key="6">
    <source>
        <dbReference type="ARBA" id="ARBA00022694"/>
    </source>
</evidence>
<dbReference type="GO" id="GO:0043527">
    <property type="term" value="C:tRNA methyltransferase complex"/>
    <property type="evidence" value="ECO:0007669"/>
    <property type="project" value="TreeGrafter"/>
</dbReference>
<evidence type="ECO:0000256" key="2">
    <source>
        <dbReference type="ARBA" id="ARBA00011977"/>
    </source>
</evidence>
<evidence type="ECO:0000256" key="1">
    <source>
        <dbReference type="ARBA" id="ARBA00000142"/>
    </source>
</evidence>
<evidence type="ECO:0000256" key="5">
    <source>
        <dbReference type="ARBA" id="ARBA00022691"/>
    </source>
</evidence>
<sequence>MPNDAANALNFYFSPVHPDEYDWSVLYPENKELKKVQFLDVGCGYGGLLVTLSTMFPDNLMLGLEIRVKVSDYVNDRIKALRIQYPGQYQNAAVLRTNAMKYLPNFFYKGQKTDPIVEKLYESTEEGQKVTRNNGEKYLAVYRRIAPSEIK</sequence>
<name>A0A0L7LGF2_OPEBR</name>
<dbReference type="InterPro" id="IPR003358">
    <property type="entry name" value="tRNA_(Gua-N-7)_MeTrfase_Trmb"/>
</dbReference>
<gene>
    <name evidence="7" type="ORF">OBRU01_09125</name>
</gene>
<proteinExistence type="predicted"/>
<dbReference type="GO" id="GO:0008176">
    <property type="term" value="F:tRNA (guanine(46)-N7)-methyltransferase activity"/>
    <property type="evidence" value="ECO:0007669"/>
    <property type="project" value="UniProtKB-EC"/>
</dbReference>
<keyword evidence="8" id="KW-1185">Reference proteome</keyword>
<reference evidence="7 8" key="1">
    <citation type="journal article" date="2015" name="Genome Biol. Evol.">
        <title>The genome of winter moth (Operophtera brumata) provides a genomic perspective on sexual dimorphism and phenology.</title>
        <authorList>
            <person name="Derks M.F."/>
            <person name="Smit S."/>
            <person name="Salis L."/>
            <person name="Schijlen E."/>
            <person name="Bossers A."/>
            <person name="Mateman C."/>
            <person name="Pijl A.S."/>
            <person name="de Ridder D."/>
            <person name="Groenen M.A."/>
            <person name="Visser M.E."/>
            <person name="Megens H.J."/>
        </authorList>
    </citation>
    <scope>NUCLEOTIDE SEQUENCE [LARGE SCALE GENOMIC DNA]</scope>
    <source>
        <strain evidence="7">WM2013NL</strain>
        <tissue evidence="7">Head and thorax</tissue>
    </source>
</reference>
<dbReference type="STRING" id="104452.A0A0L7LGF2"/>
<evidence type="ECO:0000256" key="3">
    <source>
        <dbReference type="ARBA" id="ARBA00022603"/>
    </source>
</evidence>
<dbReference type="PROSITE" id="PS51625">
    <property type="entry name" value="SAM_MT_TRMB"/>
    <property type="match status" value="1"/>
</dbReference>
<accession>A0A0L7LGF2</accession>
<organism evidence="7 8">
    <name type="scientific">Operophtera brumata</name>
    <name type="common">Winter moth</name>
    <name type="synonym">Phalaena brumata</name>
    <dbReference type="NCBI Taxonomy" id="104452"/>
    <lineage>
        <taxon>Eukaryota</taxon>
        <taxon>Metazoa</taxon>
        <taxon>Ecdysozoa</taxon>
        <taxon>Arthropoda</taxon>
        <taxon>Hexapoda</taxon>
        <taxon>Insecta</taxon>
        <taxon>Pterygota</taxon>
        <taxon>Neoptera</taxon>
        <taxon>Endopterygota</taxon>
        <taxon>Lepidoptera</taxon>
        <taxon>Glossata</taxon>
        <taxon>Ditrysia</taxon>
        <taxon>Geometroidea</taxon>
        <taxon>Geometridae</taxon>
        <taxon>Larentiinae</taxon>
        <taxon>Operophtera</taxon>
    </lineage>
</organism>
<dbReference type="InterPro" id="IPR029063">
    <property type="entry name" value="SAM-dependent_MTases_sf"/>
</dbReference>
<dbReference type="EC" id="2.1.1.33" evidence="2"/>
<dbReference type="PANTHER" id="PTHR23417:SF16">
    <property type="entry name" value="TRNA (GUANINE-N(7)-)-METHYLTRANSFERASE"/>
    <property type="match status" value="1"/>
</dbReference>
<dbReference type="Proteomes" id="UP000037510">
    <property type="component" value="Unassembled WGS sequence"/>
</dbReference>
<dbReference type="EMBL" id="JTDY01001231">
    <property type="protein sequence ID" value="KOB74469.1"/>
    <property type="molecule type" value="Genomic_DNA"/>
</dbReference>